<dbReference type="PANTHER" id="PTHR20923:SF1">
    <property type="entry name" value="G PATCH DOMAIN AND ANKYRIN REPEAT-CONTAINING PROTEIN 1"/>
    <property type="match status" value="1"/>
</dbReference>
<proteinExistence type="predicted"/>
<feature type="compositionally biased region" description="Basic and acidic residues" evidence="1">
    <location>
        <begin position="195"/>
        <end position="211"/>
    </location>
</feature>
<evidence type="ECO:0000256" key="1">
    <source>
        <dbReference type="SAM" id="MobiDB-lite"/>
    </source>
</evidence>
<evidence type="ECO:0000259" key="2">
    <source>
        <dbReference type="PROSITE" id="PS50174"/>
    </source>
</evidence>
<dbReference type="InterPro" id="IPR039146">
    <property type="entry name" value="GPANK1"/>
</dbReference>
<dbReference type="GO" id="GO:0003676">
    <property type="term" value="F:nucleic acid binding"/>
    <property type="evidence" value="ECO:0007669"/>
    <property type="project" value="InterPro"/>
</dbReference>
<name>A0A2P8AFC0_9PEZI</name>
<feature type="region of interest" description="Disordered" evidence="1">
    <location>
        <begin position="31"/>
        <end position="50"/>
    </location>
</feature>
<dbReference type="InterPro" id="IPR000467">
    <property type="entry name" value="G_patch_dom"/>
</dbReference>
<keyword evidence="4" id="KW-1185">Reference proteome</keyword>
<protein>
    <recommendedName>
        <fullName evidence="2">G-patch domain-containing protein</fullName>
    </recommendedName>
</protein>
<dbReference type="STRING" id="40998.A0A2P8AFC0"/>
<feature type="domain" description="G-patch" evidence="2">
    <location>
        <begin position="126"/>
        <end position="174"/>
    </location>
</feature>
<gene>
    <name evidence="3" type="ORF">B9Z65_3493</name>
</gene>
<dbReference type="AlphaFoldDB" id="A0A2P8AFC0"/>
<dbReference type="Pfam" id="PF01585">
    <property type="entry name" value="G-patch"/>
    <property type="match status" value="1"/>
</dbReference>
<dbReference type="PROSITE" id="PS50174">
    <property type="entry name" value="G_PATCH"/>
    <property type="match status" value="1"/>
</dbReference>
<feature type="compositionally biased region" description="Basic and acidic residues" evidence="1">
    <location>
        <begin position="162"/>
        <end position="178"/>
    </location>
</feature>
<dbReference type="PANTHER" id="PTHR20923">
    <property type="entry name" value="BAT4 PROTEIN-RELATED"/>
    <property type="match status" value="1"/>
</dbReference>
<feature type="compositionally biased region" description="Polar residues" evidence="1">
    <location>
        <begin position="31"/>
        <end position="47"/>
    </location>
</feature>
<dbReference type="Proteomes" id="UP000243723">
    <property type="component" value="Unassembled WGS sequence"/>
</dbReference>
<sequence length="230" mass="25727">MTSYEDEEYEVPLRDQRYFGAGIKRKRVPFVSSSDGSLATHAQSREPTTGEAASNAYLSIVLKRNNFKFQKIQAPSDAVATRDAQPPVCEICKLPVAGDESSQRHAASIAHQICLPHNYPPSALDRQRKGLNILQTHGWDPDQRQGLGVTGEGILHPVRAQEKPDRLGLGHGMEESSPKKANRVRPAKPQAQRLDAGKMKQLDLETRRKDKQLRDVFYRSDDVEKYLGNS</sequence>
<reference evidence="3 4" key="1">
    <citation type="submission" date="2017-05" db="EMBL/GenBank/DDBJ databases">
        <title>Draft genome sequence of Elsinoe australis.</title>
        <authorList>
            <person name="Cheng Q."/>
        </authorList>
    </citation>
    <scope>NUCLEOTIDE SEQUENCE [LARGE SCALE GENOMIC DNA]</scope>
    <source>
        <strain evidence="3 4">NL1</strain>
    </source>
</reference>
<dbReference type="SMART" id="SM00443">
    <property type="entry name" value="G_patch"/>
    <property type="match status" value="1"/>
</dbReference>
<dbReference type="EMBL" id="NHZQ01000010">
    <property type="protein sequence ID" value="PSK59169.1"/>
    <property type="molecule type" value="Genomic_DNA"/>
</dbReference>
<organism evidence="3 4">
    <name type="scientific">Elsinoe australis</name>
    <dbReference type="NCBI Taxonomy" id="40998"/>
    <lineage>
        <taxon>Eukaryota</taxon>
        <taxon>Fungi</taxon>
        <taxon>Dikarya</taxon>
        <taxon>Ascomycota</taxon>
        <taxon>Pezizomycotina</taxon>
        <taxon>Dothideomycetes</taxon>
        <taxon>Dothideomycetidae</taxon>
        <taxon>Myriangiales</taxon>
        <taxon>Elsinoaceae</taxon>
        <taxon>Elsinoe</taxon>
    </lineage>
</organism>
<evidence type="ECO:0000313" key="3">
    <source>
        <dbReference type="EMBL" id="PSK59169.1"/>
    </source>
</evidence>
<dbReference type="OrthoDB" id="20282at2759"/>
<comment type="caution">
    <text evidence="3">The sequence shown here is derived from an EMBL/GenBank/DDBJ whole genome shotgun (WGS) entry which is preliminary data.</text>
</comment>
<evidence type="ECO:0000313" key="4">
    <source>
        <dbReference type="Proteomes" id="UP000243723"/>
    </source>
</evidence>
<feature type="region of interest" description="Disordered" evidence="1">
    <location>
        <begin position="162"/>
        <end position="211"/>
    </location>
</feature>
<accession>A0A2P8AFC0</accession>